<keyword evidence="8" id="KW-1185">Reference proteome</keyword>
<evidence type="ECO:0000256" key="1">
    <source>
        <dbReference type="ARBA" id="ARBA00001936"/>
    </source>
</evidence>
<evidence type="ECO:0000256" key="3">
    <source>
        <dbReference type="ARBA" id="ARBA00023211"/>
    </source>
</evidence>
<dbReference type="GO" id="GO:0046872">
    <property type="term" value="F:metal ion binding"/>
    <property type="evidence" value="ECO:0007669"/>
    <property type="project" value="UniProtKB-KW"/>
</dbReference>
<dbReference type="AlphaFoldDB" id="A0A813BK26"/>
<feature type="domain" description="Serine/threonine specific protein phosphatases" evidence="6">
    <location>
        <begin position="383"/>
        <end position="388"/>
    </location>
</feature>
<sequence>MASIPTKRACAAQELDSPVQPASSLSTPLQLVGSGAGVGPAPPPAVQVVEAPPSPGTLPASVEVSPAGLQWRSKSKLSAEIAANELSRQASMPETLGSRTESAASSCLPSPGIGEQVVDITVQTSYDEYDPATRTKVTKNMGGDVLRSRRKLIRNDTDSGSSSASESVQTDGTNSATFSQVHGEQDAITNWGVLIGKALWCRMKGQGQQGKRRKLGLLAVALNGSTYLNRFTAVSKDAKPPSKGPGRGVTRRAATVVSQLQEMVKRVGKEETDMNDGEWREDTMNFLFSADYTDTLMILASGVRQLLQTEPTVVQVPQPCKVFGDIHGQLRDLLLLFHAYGSPGADKHFVFNGDFVDRGAHQLEVVGVLFALKLTFPSHVWLVRGNHEDLLMNRKYGFEEECQESLGSANGPKTFQLFQKAFEWLPLACLIDDQILTVHGGLGDGKWTIAELSCVPRPLNSEDFHTPERRWLYNILWSDPIPEDEAMNEAVVFGVHSSPRNASAVKFGWNVTKTFCALNGIGLVIRSHQCLEQGRGFEIMHEDKLMRVFSARDYEEHRNDAAVLAIKRNGGASAPQLLVRAQVLKSLERFRGAQVNGV</sequence>
<dbReference type="PANTHER" id="PTHR45668:SF5">
    <property type="entry name" value="SERINE_THREONINE-PROTEIN PHOSPHATASE 5"/>
    <property type="match status" value="1"/>
</dbReference>
<dbReference type="SUPFAM" id="SSF56300">
    <property type="entry name" value="Metallo-dependent phosphatases"/>
    <property type="match status" value="1"/>
</dbReference>
<dbReference type="InterPro" id="IPR004843">
    <property type="entry name" value="Calcineurin-like_PHP"/>
</dbReference>
<protein>
    <recommendedName>
        <fullName evidence="4">Serine/threonine-protein phosphatase</fullName>
        <ecNumber evidence="4">3.1.3.16</ecNumber>
    </recommendedName>
</protein>
<evidence type="ECO:0000313" key="8">
    <source>
        <dbReference type="Proteomes" id="UP000601435"/>
    </source>
</evidence>
<dbReference type="SMART" id="SM00156">
    <property type="entry name" value="PP2Ac"/>
    <property type="match status" value="1"/>
</dbReference>
<comment type="cofactor">
    <cofactor evidence="1">
        <name>Mn(2+)</name>
        <dbReference type="ChEBI" id="CHEBI:29035"/>
    </cofactor>
</comment>
<gene>
    <name evidence="7" type="primary">BSU1</name>
    <name evidence="7" type="ORF">SNEC2469_LOCUS30967</name>
</gene>
<feature type="region of interest" description="Disordered" evidence="5">
    <location>
        <begin position="1"/>
        <end position="46"/>
    </location>
</feature>
<accession>A0A813BK26</accession>
<proteinExistence type="inferred from homology"/>
<feature type="compositionally biased region" description="Polar residues" evidence="5">
    <location>
        <begin position="20"/>
        <end position="29"/>
    </location>
</feature>
<dbReference type="InterPro" id="IPR006186">
    <property type="entry name" value="Ser/Thr-sp_prot-phosphatase"/>
</dbReference>
<dbReference type="PROSITE" id="PS00125">
    <property type="entry name" value="SER_THR_PHOSPHATASE"/>
    <property type="match status" value="1"/>
</dbReference>
<dbReference type="InterPro" id="IPR051134">
    <property type="entry name" value="PPP_phosphatase"/>
</dbReference>
<organism evidence="7 8">
    <name type="scientific">Symbiodinium necroappetens</name>
    <dbReference type="NCBI Taxonomy" id="1628268"/>
    <lineage>
        <taxon>Eukaryota</taxon>
        <taxon>Sar</taxon>
        <taxon>Alveolata</taxon>
        <taxon>Dinophyceae</taxon>
        <taxon>Suessiales</taxon>
        <taxon>Symbiodiniaceae</taxon>
        <taxon>Symbiodinium</taxon>
    </lineage>
</organism>
<evidence type="ECO:0000256" key="2">
    <source>
        <dbReference type="ARBA" id="ARBA00022723"/>
    </source>
</evidence>
<dbReference type="PANTHER" id="PTHR45668">
    <property type="entry name" value="SERINE/THREONINE-PROTEIN PHOSPHATASE 5-RELATED"/>
    <property type="match status" value="1"/>
</dbReference>
<evidence type="ECO:0000256" key="4">
    <source>
        <dbReference type="RuleBase" id="RU004273"/>
    </source>
</evidence>
<keyword evidence="3" id="KW-0464">Manganese</keyword>
<dbReference type="OrthoDB" id="442428at2759"/>
<keyword evidence="2" id="KW-0479">Metal-binding</keyword>
<keyword evidence="4" id="KW-0378">Hydrolase</keyword>
<name>A0A813BK26_9DINO</name>
<dbReference type="GO" id="GO:0004722">
    <property type="term" value="F:protein serine/threonine phosphatase activity"/>
    <property type="evidence" value="ECO:0007669"/>
    <property type="project" value="UniProtKB-EC"/>
</dbReference>
<dbReference type="EC" id="3.1.3.16" evidence="4"/>
<dbReference type="EMBL" id="CAJNJA010073642">
    <property type="protein sequence ID" value="CAE7910304.1"/>
    <property type="molecule type" value="Genomic_DNA"/>
</dbReference>
<comment type="caution">
    <text evidence="7">The sequence shown here is derived from an EMBL/GenBank/DDBJ whole genome shotgun (WGS) entry which is preliminary data.</text>
</comment>
<reference evidence="7" key="1">
    <citation type="submission" date="2021-02" db="EMBL/GenBank/DDBJ databases">
        <authorList>
            <person name="Dougan E. K."/>
            <person name="Rhodes N."/>
            <person name="Thang M."/>
            <person name="Chan C."/>
        </authorList>
    </citation>
    <scope>NUCLEOTIDE SEQUENCE</scope>
</reference>
<dbReference type="InterPro" id="IPR029052">
    <property type="entry name" value="Metallo-depent_PP-like"/>
</dbReference>
<feature type="region of interest" description="Disordered" evidence="5">
    <location>
        <begin position="148"/>
        <end position="176"/>
    </location>
</feature>
<evidence type="ECO:0000256" key="5">
    <source>
        <dbReference type="SAM" id="MobiDB-lite"/>
    </source>
</evidence>
<dbReference type="Gene3D" id="3.60.21.10">
    <property type="match status" value="1"/>
</dbReference>
<evidence type="ECO:0000313" key="7">
    <source>
        <dbReference type="EMBL" id="CAE7910304.1"/>
    </source>
</evidence>
<dbReference type="PRINTS" id="PR00114">
    <property type="entry name" value="STPHPHTASE"/>
</dbReference>
<comment type="catalytic activity">
    <reaction evidence="4">
        <text>O-phospho-L-threonyl-[protein] + H2O = L-threonyl-[protein] + phosphate</text>
        <dbReference type="Rhea" id="RHEA:47004"/>
        <dbReference type="Rhea" id="RHEA-COMP:11060"/>
        <dbReference type="Rhea" id="RHEA-COMP:11605"/>
        <dbReference type="ChEBI" id="CHEBI:15377"/>
        <dbReference type="ChEBI" id="CHEBI:30013"/>
        <dbReference type="ChEBI" id="CHEBI:43474"/>
        <dbReference type="ChEBI" id="CHEBI:61977"/>
        <dbReference type="EC" id="3.1.3.16"/>
    </reaction>
</comment>
<comment type="similarity">
    <text evidence="4">Belongs to the PPP phosphatase family.</text>
</comment>
<dbReference type="Pfam" id="PF00149">
    <property type="entry name" value="Metallophos"/>
    <property type="match status" value="1"/>
</dbReference>
<evidence type="ECO:0000259" key="6">
    <source>
        <dbReference type="PROSITE" id="PS00125"/>
    </source>
</evidence>
<dbReference type="Proteomes" id="UP000601435">
    <property type="component" value="Unassembled WGS sequence"/>
</dbReference>